<accession>A0A1B8GT92</accession>
<reference evidence="3 4" key="1">
    <citation type="submission" date="2016-03" db="EMBL/GenBank/DDBJ databases">
        <title>Comparative genomics of Pseudogymnoascus destructans, the fungus causing white-nose syndrome of bats.</title>
        <authorList>
            <person name="Palmer J.M."/>
            <person name="Drees K.P."/>
            <person name="Foster J.T."/>
            <person name="Lindner D.L."/>
        </authorList>
    </citation>
    <scope>NUCLEOTIDE SEQUENCE [LARGE SCALE GENOMIC DNA]</scope>
    <source>
        <strain evidence="3 4">UAMH 10579</strain>
    </source>
</reference>
<organism evidence="3 4">
    <name type="scientific">Pseudogymnoascus verrucosus</name>
    <dbReference type="NCBI Taxonomy" id="342668"/>
    <lineage>
        <taxon>Eukaryota</taxon>
        <taxon>Fungi</taxon>
        <taxon>Dikarya</taxon>
        <taxon>Ascomycota</taxon>
        <taxon>Pezizomycotina</taxon>
        <taxon>Leotiomycetes</taxon>
        <taxon>Thelebolales</taxon>
        <taxon>Thelebolaceae</taxon>
        <taxon>Pseudogymnoascus</taxon>
    </lineage>
</organism>
<feature type="region of interest" description="Disordered" evidence="1">
    <location>
        <begin position="240"/>
        <end position="260"/>
    </location>
</feature>
<sequence length="402" mass="41530">MHFHLATVLILIPLLTAAPTPKIDQREPVDVTDAVTGALGQLTGGLTKLPGGKRADIAETLTTTLGGLTGGLTKLPGGKRQVPDVAKTLTDALNQITGGDITKLPTGGKREAPADITNTLTSTVESLTGGLTKLPGGKRQAPDVAGTLKSAVDVVLGQGNEVNPKQLLGKRDSIDVTKALGEIFDPVNEALKKDYSKDFTPGGLKKPVGKRNDGIDVTKTVGELLSPFNDALKNSKDYAENYKTQDNTKTPSEKRGGIDGTGTVAAVLDQVTNAIENSKDFKPSGLETPSQALQRRADVLGGLLGMLTGGLGGGLKPPGSSKRDETTDAINSVPLAGPLMQLAQVLGGGALKDGKVPADFKFPDGTQVPPMAGAEKRLDVASAAKGVVYEVIDGVTKPTKNL</sequence>
<keyword evidence="2" id="KW-0732">Signal</keyword>
<evidence type="ECO:0000256" key="2">
    <source>
        <dbReference type="SAM" id="SignalP"/>
    </source>
</evidence>
<proteinExistence type="predicted"/>
<evidence type="ECO:0000313" key="4">
    <source>
        <dbReference type="Proteomes" id="UP000091956"/>
    </source>
</evidence>
<dbReference type="GeneID" id="28835802"/>
<name>A0A1B8GT92_9PEZI</name>
<keyword evidence="4" id="KW-1185">Reference proteome</keyword>
<dbReference type="Proteomes" id="UP000091956">
    <property type="component" value="Unassembled WGS sequence"/>
</dbReference>
<feature type="signal peptide" evidence="2">
    <location>
        <begin position="1"/>
        <end position="17"/>
    </location>
</feature>
<evidence type="ECO:0000256" key="1">
    <source>
        <dbReference type="SAM" id="MobiDB-lite"/>
    </source>
</evidence>
<dbReference type="RefSeq" id="XP_059319907.1">
    <property type="nucleotide sequence ID" value="XM_059463439.1"/>
</dbReference>
<feature type="chain" id="PRO_5015107828" evidence="2">
    <location>
        <begin position="18"/>
        <end position="402"/>
    </location>
</feature>
<gene>
    <name evidence="3" type="ORF">VE01_02416</name>
</gene>
<dbReference type="EMBL" id="KV460214">
    <property type="protein sequence ID" value="OBT99041.2"/>
    <property type="molecule type" value="Genomic_DNA"/>
</dbReference>
<evidence type="ECO:0000313" key="3">
    <source>
        <dbReference type="EMBL" id="OBT99041.2"/>
    </source>
</evidence>
<reference evidence="4" key="2">
    <citation type="journal article" date="2018" name="Nat. Commun.">
        <title>Extreme sensitivity to ultraviolet light in the fungal pathogen causing white-nose syndrome of bats.</title>
        <authorList>
            <person name="Palmer J.M."/>
            <person name="Drees K.P."/>
            <person name="Foster J.T."/>
            <person name="Lindner D.L."/>
        </authorList>
    </citation>
    <scope>NUCLEOTIDE SEQUENCE [LARGE SCALE GENOMIC DNA]</scope>
    <source>
        <strain evidence="4">UAMH 10579</strain>
    </source>
</reference>
<dbReference type="AlphaFoldDB" id="A0A1B8GT92"/>
<protein>
    <submittedName>
        <fullName evidence="3">Uncharacterized protein</fullName>
    </submittedName>
</protein>